<sequence length="35" mass="3981">MCFTSYTSSPKKMRTSLRKSGMDLGSFRAMSSLMR</sequence>
<feature type="compositionally biased region" description="Polar residues" evidence="1">
    <location>
        <begin position="1"/>
        <end position="10"/>
    </location>
</feature>
<dbReference type="EMBL" id="GBRH01253354">
    <property type="protein sequence ID" value="JAD44541.1"/>
    <property type="molecule type" value="Transcribed_RNA"/>
</dbReference>
<reference evidence="2" key="1">
    <citation type="submission" date="2014-09" db="EMBL/GenBank/DDBJ databases">
        <authorList>
            <person name="Magalhaes I.L.F."/>
            <person name="Oliveira U."/>
            <person name="Santos F.R."/>
            <person name="Vidigal T.H.D.A."/>
            <person name="Brescovit A.D."/>
            <person name="Santos A.J."/>
        </authorList>
    </citation>
    <scope>NUCLEOTIDE SEQUENCE</scope>
    <source>
        <tissue evidence="2">Shoot tissue taken approximately 20 cm above the soil surface</tissue>
    </source>
</reference>
<organism evidence="2">
    <name type="scientific">Arundo donax</name>
    <name type="common">Giant reed</name>
    <name type="synonym">Donax arundinaceus</name>
    <dbReference type="NCBI Taxonomy" id="35708"/>
    <lineage>
        <taxon>Eukaryota</taxon>
        <taxon>Viridiplantae</taxon>
        <taxon>Streptophyta</taxon>
        <taxon>Embryophyta</taxon>
        <taxon>Tracheophyta</taxon>
        <taxon>Spermatophyta</taxon>
        <taxon>Magnoliopsida</taxon>
        <taxon>Liliopsida</taxon>
        <taxon>Poales</taxon>
        <taxon>Poaceae</taxon>
        <taxon>PACMAD clade</taxon>
        <taxon>Arundinoideae</taxon>
        <taxon>Arundineae</taxon>
        <taxon>Arundo</taxon>
    </lineage>
</organism>
<feature type="region of interest" description="Disordered" evidence="1">
    <location>
        <begin position="1"/>
        <end position="20"/>
    </location>
</feature>
<reference evidence="2" key="2">
    <citation type="journal article" date="2015" name="Data Brief">
        <title>Shoot transcriptome of the giant reed, Arundo donax.</title>
        <authorList>
            <person name="Barrero R.A."/>
            <person name="Guerrero F.D."/>
            <person name="Moolhuijzen P."/>
            <person name="Goolsby J.A."/>
            <person name="Tidwell J."/>
            <person name="Bellgard S.E."/>
            <person name="Bellgard M.I."/>
        </authorList>
    </citation>
    <scope>NUCLEOTIDE SEQUENCE</scope>
    <source>
        <tissue evidence="2">Shoot tissue taken approximately 20 cm above the soil surface</tissue>
    </source>
</reference>
<dbReference type="AlphaFoldDB" id="A0A0A9A0D7"/>
<proteinExistence type="predicted"/>
<evidence type="ECO:0000256" key="1">
    <source>
        <dbReference type="SAM" id="MobiDB-lite"/>
    </source>
</evidence>
<accession>A0A0A9A0D7</accession>
<name>A0A0A9A0D7_ARUDO</name>
<protein>
    <submittedName>
        <fullName evidence="2">Uncharacterized protein</fullName>
    </submittedName>
</protein>
<evidence type="ECO:0000313" key="2">
    <source>
        <dbReference type="EMBL" id="JAD44541.1"/>
    </source>
</evidence>